<dbReference type="PANTHER" id="PTHR21660">
    <property type="entry name" value="THIOESTERASE SUPERFAMILY MEMBER-RELATED"/>
    <property type="match status" value="1"/>
</dbReference>
<dbReference type="InterPro" id="IPR029069">
    <property type="entry name" value="HotDog_dom_sf"/>
</dbReference>
<dbReference type="InterPro" id="IPR039298">
    <property type="entry name" value="ACOT13"/>
</dbReference>
<evidence type="ECO:0000256" key="1">
    <source>
        <dbReference type="ARBA" id="ARBA00022801"/>
    </source>
</evidence>
<name>A0ABX1E3U8_9PROT</name>
<dbReference type="NCBIfam" id="TIGR00369">
    <property type="entry name" value="unchar_dom_1"/>
    <property type="match status" value="1"/>
</dbReference>
<reference evidence="2 3" key="1">
    <citation type="submission" date="2020-03" db="EMBL/GenBank/DDBJ databases">
        <title>Roseomonas selenitidurans sp. nov. isolated from urban soil.</title>
        <authorList>
            <person name="Liu H."/>
        </authorList>
    </citation>
    <scope>NUCLEOTIDE SEQUENCE [LARGE SCALE GENOMIC DNA]</scope>
    <source>
        <strain evidence="2 3">BU-1</strain>
    </source>
</reference>
<evidence type="ECO:0000313" key="2">
    <source>
        <dbReference type="EMBL" id="NKC30488.1"/>
    </source>
</evidence>
<dbReference type="InterPro" id="IPR027961">
    <property type="entry name" value="DUF4442"/>
</dbReference>
<organism evidence="2 3">
    <name type="scientific">Falsiroseomonas selenitidurans</name>
    <dbReference type="NCBI Taxonomy" id="2716335"/>
    <lineage>
        <taxon>Bacteria</taxon>
        <taxon>Pseudomonadati</taxon>
        <taxon>Pseudomonadota</taxon>
        <taxon>Alphaproteobacteria</taxon>
        <taxon>Acetobacterales</taxon>
        <taxon>Roseomonadaceae</taxon>
        <taxon>Falsiroseomonas</taxon>
    </lineage>
</organism>
<keyword evidence="1" id="KW-0378">Hydrolase</keyword>
<dbReference type="InterPro" id="IPR003736">
    <property type="entry name" value="PAAI_dom"/>
</dbReference>
<dbReference type="RefSeq" id="WP_168028380.1">
    <property type="nucleotide sequence ID" value="NZ_JAAVNE010000007.1"/>
</dbReference>
<comment type="caution">
    <text evidence="2">The sequence shown here is derived from an EMBL/GenBank/DDBJ whole genome shotgun (WGS) entry which is preliminary data.</text>
</comment>
<accession>A0ABX1E3U8</accession>
<dbReference type="PANTHER" id="PTHR21660:SF1">
    <property type="entry name" value="ACYL-COENZYME A THIOESTERASE 13"/>
    <property type="match status" value="1"/>
</dbReference>
<keyword evidence="3" id="KW-1185">Reference proteome</keyword>
<gene>
    <name evidence="2" type="ORF">HEQ75_06410</name>
</gene>
<dbReference type="EMBL" id="JAAVNE010000007">
    <property type="protein sequence ID" value="NKC30488.1"/>
    <property type="molecule type" value="Genomic_DNA"/>
</dbReference>
<dbReference type="Gene3D" id="3.10.129.10">
    <property type="entry name" value="Hotdog Thioesterase"/>
    <property type="match status" value="1"/>
</dbReference>
<protein>
    <submittedName>
        <fullName evidence="2">PaaI family thioesterase</fullName>
    </submittedName>
</protein>
<dbReference type="SUPFAM" id="SSF54637">
    <property type="entry name" value="Thioesterase/thiol ester dehydrase-isomerase"/>
    <property type="match status" value="1"/>
</dbReference>
<dbReference type="Pfam" id="PF14539">
    <property type="entry name" value="DUF4442"/>
    <property type="match status" value="1"/>
</dbReference>
<dbReference type="Proteomes" id="UP000787635">
    <property type="component" value="Unassembled WGS sequence"/>
</dbReference>
<evidence type="ECO:0000313" key="3">
    <source>
        <dbReference type="Proteomes" id="UP000787635"/>
    </source>
</evidence>
<proteinExistence type="predicted"/>
<dbReference type="CDD" id="cd03443">
    <property type="entry name" value="PaaI_thioesterase"/>
    <property type="match status" value="1"/>
</dbReference>
<sequence length="152" mass="15521">MAAVAPSQPADPGFAARTAAAFHAQGLMATIGGRLVAIEPGRCVIEADFHPGLTQHHGLFHAGVLTTLADNACGFAAMSLLPKGGEVLSVEFKVSFLRPAAGLVAVARGEVVKPGRTLSFCRADVVVRDAAGAETLVAAMTATMMAAAPEKR</sequence>